<feature type="transmembrane region" description="Helical" evidence="7">
    <location>
        <begin position="135"/>
        <end position="156"/>
    </location>
</feature>
<evidence type="ECO:0000313" key="10">
    <source>
        <dbReference type="Proteomes" id="UP001210380"/>
    </source>
</evidence>
<evidence type="ECO:0000256" key="6">
    <source>
        <dbReference type="ARBA" id="ARBA00023136"/>
    </source>
</evidence>
<dbReference type="PANTHER" id="PTHR43495">
    <property type="entry name" value="GABA PERMEASE"/>
    <property type="match status" value="1"/>
</dbReference>
<feature type="transmembrane region" description="Helical" evidence="7">
    <location>
        <begin position="371"/>
        <end position="397"/>
    </location>
</feature>
<evidence type="ECO:0000256" key="7">
    <source>
        <dbReference type="SAM" id="Phobius"/>
    </source>
</evidence>
<comment type="caution">
    <text evidence="9">The sequence shown here is derived from an EMBL/GenBank/DDBJ whole genome shotgun (WGS) entry which is preliminary data.</text>
</comment>
<dbReference type="Proteomes" id="UP001210380">
    <property type="component" value="Unassembled WGS sequence"/>
</dbReference>
<gene>
    <name evidence="9" type="ORF">OU415_31710</name>
</gene>
<dbReference type="PIRSF" id="PIRSF006060">
    <property type="entry name" value="AA_transporter"/>
    <property type="match status" value="1"/>
</dbReference>
<feature type="transmembrane region" description="Helical" evidence="7">
    <location>
        <begin position="106"/>
        <end position="129"/>
    </location>
</feature>
<evidence type="ECO:0000256" key="4">
    <source>
        <dbReference type="ARBA" id="ARBA00022970"/>
    </source>
</evidence>
<proteinExistence type="predicted"/>
<keyword evidence="10" id="KW-1185">Reference proteome</keyword>
<evidence type="ECO:0000256" key="5">
    <source>
        <dbReference type="ARBA" id="ARBA00022989"/>
    </source>
</evidence>
<accession>A0ABT4V9E5</accession>
<feature type="transmembrane region" description="Helical" evidence="7">
    <location>
        <begin position="207"/>
        <end position="228"/>
    </location>
</feature>
<protein>
    <submittedName>
        <fullName evidence="9">Amino acid permease</fullName>
    </submittedName>
</protein>
<feature type="transmembrane region" description="Helical" evidence="7">
    <location>
        <begin position="418"/>
        <end position="437"/>
    </location>
</feature>
<feature type="transmembrane region" description="Helical" evidence="7">
    <location>
        <begin position="29"/>
        <end position="48"/>
    </location>
</feature>
<dbReference type="EMBL" id="JAQGLA010000084">
    <property type="protein sequence ID" value="MDA3630031.1"/>
    <property type="molecule type" value="Genomic_DNA"/>
</dbReference>
<feature type="domain" description="Amino acid permease/ SLC12A" evidence="8">
    <location>
        <begin position="27"/>
        <end position="461"/>
    </location>
</feature>
<keyword evidence="2" id="KW-0813">Transport</keyword>
<feature type="transmembrane region" description="Helical" evidence="7">
    <location>
        <begin position="443"/>
        <end position="460"/>
    </location>
</feature>
<dbReference type="PANTHER" id="PTHR43495:SF5">
    <property type="entry name" value="GAMMA-AMINOBUTYRIC ACID PERMEASE"/>
    <property type="match status" value="1"/>
</dbReference>
<evidence type="ECO:0000313" key="9">
    <source>
        <dbReference type="EMBL" id="MDA3630031.1"/>
    </source>
</evidence>
<keyword evidence="6 7" id="KW-0472">Membrane</keyword>
<sequence length="477" mass="49674">MSAQHAFETTENTTRDGLVRSLSHRQMTMIGLGSALGTGLFLGSASAISTAGPAVIVSYLLGALLIAVIATALGEMTAVHPIRGSFGAIARQYLGPWAGFVARWSYWAGAVIAIGGEVMAAALYLRFWWPQLPLAATIVVLACALVIINLVSVRAFGVTEFWLSGIKVTALVVFLLAGALLVFVGVPDQPAIGFGHLTEHGGFLPQGPASVWVALAVVMFAFVGFETVSISAAETPDPVRSIRTSTRALVWRLALFYVLAVGLVVTLSPWQEVASSDGDVESSPFVRVFASLGVPAAASVTNVIVLVAALSAANANLYGASRLMHSLAHDGAAPAPLAVLSRRGVPVRALLVSASGLLIAATLAATDVGNVFTLLVALATFAVLIVWAIILATYLVFRRRRGNLPAEPGYLRLWGGSVTAWLGIAGLLGVVATAFVVPDMQKAAATGLVFVVVLLAAHGTTTRRRRTLSSDSTSESP</sequence>
<feature type="transmembrane region" description="Helical" evidence="7">
    <location>
        <begin position="168"/>
        <end position="187"/>
    </location>
</feature>
<keyword evidence="4" id="KW-0029">Amino-acid transport</keyword>
<name>A0ABT4V9E5_9PSEU</name>
<evidence type="ECO:0000256" key="1">
    <source>
        <dbReference type="ARBA" id="ARBA00004141"/>
    </source>
</evidence>
<evidence type="ECO:0000256" key="3">
    <source>
        <dbReference type="ARBA" id="ARBA00022692"/>
    </source>
</evidence>
<evidence type="ECO:0000259" key="8">
    <source>
        <dbReference type="Pfam" id="PF00324"/>
    </source>
</evidence>
<dbReference type="InterPro" id="IPR004841">
    <property type="entry name" value="AA-permease/SLC12A_dom"/>
</dbReference>
<feature type="transmembrane region" description="Helical" evidence="7">
    <location>
        <begin position="288"/>
        <end position="313"/>
    </location>
</feature>
<feature type="transmembrane region" description="Helical" evidence="7">
    <location>
        <begin position="347"/>
        <end position="365"/>
    </location>
</feature>
<keyword evidence="5 7" id="KW-1133">Transmembrane helix</keyword>
<organism evidence="9 10">
    <name type="scientific">Saccharopolyspora oryzae</name>
    <dbReference type="NCBI Taxonomy" id="2997343"/>
    <lineage>
        <taxon>Bacteria</taxon>
        <taxon>Bacillati</taxon>
        <taxon>Actinomycetota</taxon>
        <taxon>Actinomycetes</taxon>
        <taxon>Pseudonocardiales</taxon>
        <taxon>Pseudonocardiaceae</taxon>
        <taxon>Saccharopolyspora</taxon>
    </lineage>
</organism>
<keyword evidence="3 7" id="KW-0812">Transmembrane</keyword>
<dbReference type="RefSeq" id="WP_270953162.1">
    <property type="nucleotide sequence ID" value="NZ_JAQGLA010000084.1"/>
</dbReference>
<feature type="transmembrane region" description="Helical" evidence="7">
    <location>
        <begin position="249"/>
        <end position="268"/>
    </location>
</feature>
<dbReference type="Pfam" id="PF00324">
    <property type="entry name" value="AA_permease"/>
    <property type="match status" value="1"/>
</dbReference>
<dbReference type="Gene3D" id="1.20.1740.10">
    <property type="entry name" value="Amino acid/polyamine transporter I"/>
    <property type="match status" value="1"/>
</dbReference>
<comment type="subcellular location">
    <subcellularLocation>
        <location evidence="1">Membrane</location>
        <topology evidence="1">Multi-pass membrane protein</topology>
    </subcellularLocation>
</comment>
<feature type="transmembrane region" description="Helical" evidence="7">
    <location>
        <begin position="54"/>
        <end position="73"/>
    </location>
</feature>
<reference evidence="9 10" key="1">
    <citation type="submission" date="2022-11" db="EMBL/GenBank/DDBJ databases">
        <title>Draft genome sequence of Saccharopolyspora sp. WRP15-2 isolated from rhizosphere soils of wild rice in Thailand.</title>
        <authorList>
            <person name="Duangmal K."/>
            <person name="Kammanee S."/>
            <person name="Muangham S."/>
        </authorList>
    </citation>
    <scope>NUCLEOTIDE SEQUENCE [LARGE SCALE GENOMIC DNA]</scope>
    <source>
        <strain evidence="9 10">WRP15-2</strain>
    </source>
</reference>
<evidence type="ECO:0000256" key="2">
    <source>
        <dbReference type="ARBA" id="ARBA00022448"/>
    </source>
</evidence>